<protein>
    <submittedName>
        <fullName evidence="9">Bb3-type cytochrome oxidase subunit III</fullName>
    </submittedName>
</protein>
<dbReference type="InterPro" id="IPR035973">
    <property type="entry name" value="Cyt_c_oxidase_su3-like_sf"/>
</dbReference>
<dbReference type="RefSeq" id="WP_161075727.1">
    <property type="nucleotide sequence ID" value="NZ_WWCU01000090.1"/>
</dbReference>
<evidence type="ECO:0000256" key="3">
    <source>
        <dbReference type="ARBA" id="ARBA00022692"/>
    </source>
</evidence>
<reference evidence="9 10" key="1">
    <citation type="submission" date="2019-12" db="EMBL/GenBank/DDBJ databases">
        <title>Novel species isolated from a subtropical stream in China.</title>
        <authorList>
            <person name="Lu H."/>
        </authorList>
    </citation>
    <scope>NUCLEOTIDE SEQUENCE [LARGE SCALE GENOMIC DNA]</scope>
    <source>
        <strain evidence="9 10">FT127W</strain>
    </source>
</reference>
<evidence type="ECO:0000313" key="9">
    <source>
        <dbReference type="EMBL" id="MYN11468.1"/>
    </source>
</evidence>
<evidence type="ECO:0000313" key="10">
    <source>
        <dbReference type="Proteomes" id="UP000450676"/>
    </source>
</evidence>
<feature type="transmembrane region" description="Helical" evidence="7">
    <location>
        <begin position="142"/>
        <end position="167"/>
    </location>
</feature>
<evidence type="ECO:0000256" key="5">
    <source>
        <dbReference type="ARBA" id="ARBA00023136"/>
    </source>
</evidence>
<dbReference type="Proteomes" id="UP000450676">
    <property type="component" value="Unassembled WGS sequence"/>
</dbReference>
<feature type="non-terminal residue" evidence="9">
    <location>
        <position position="175"/>
    </location>
</feature>
<evidence type="ECO:0000256" key="7">
    <source>
        <dbReference type="SAM" id="Phobius"/>
    </source>
</evidence>
<accession>A0A7X4HIM4</accession>
<evidence type="ECO:0000256" key="2">
    <source>
        <dbReference type="ARBA" id="ARBA00010581"/>
    </source>
</evidence>
<comment type="caution">
    <text evidence="9">The sequence shown here is derived from an EMBL/GenBank/DDBJ whole genome shotgun (WGS) entry which is preliminary data.</text>
</comment>
<dbReference type="PANTHER" id="PTHR11403:SF10">
    <property type="entry name" value="CYTOCHROME C OXIDASE"/>
    <property type="match status" value="1"/>
</dbReference>
<dbReference type="SUPFAM" id="SSF81452">
    <property type="entry name" value="Cytochrome c oxidase subunit III-like"/>
    <property type="match status" value="1"/>
</dbReference>
<dbReference type="PROSITE" id="PS50253">
    <property type="entry name" value="COX3"/>
    <property type="match status" value="1"/>
</dbReference>
<sequence length="175" mass="18281">MSAGGGMQSAQAVQLALGVPDARKVGLWVFMGVVTSLFMLFSVAYVMRMAMADWQPLRYVPWQLWLSTAVLALASAAWESARRGGMRTATPPGAASAAGPGVRAALLACGLSLAFLAVQLWAWQAMTDMRFTVNGNPASSFFYLLTGLHGLHVGGGLVAAALAGAAARRSARRAP</sequence>
<dbReference type="AlphaFoldDB" id="A0A7X4HIM4"/>
<gene>
    <name evidence="9" type="ORF">GTP77_29610</name>
</gene>
<organism evidence="9 10">
    <name type="scientific">Pseudoduganella aquatica</name>
    <dbReference type="NCBI Taxonomy" id="2660641"/>
    <lineage>
        <taxon>Bacteria</taxon>
        <taxon>Pseudomonadati</taxon>
        <taxon>Pseudomonadota</taxon>
        <taxon>Betaproteobacteria</taxon>
        <taxon>Burkholderiales</taxon>
        <taxon>Oxalobacteraceae</taxon>
        <taxon>Telluria group</taxon>
        <taxon>Pseudoduganella</taxon>
    </lineage>
</organism>
<evidence type="ECO:0000256" key="4">
    <source>
        <dbReference type="ARBA" id="ARBA00022989"/>
    </source>
</evidence>
<feature type="transmembrane region" description="Helical" evidence="7">
    <location>
        <begin position="59"/>
        <end position="78"/>
    </location>
</feature>
<dbReference type="InterPro" id="IPR013833">
    <property type="entry name" value="Cyt_c_oxidase_su3_a-hlx"/>
</dbReference>
<keyword evidence="10" id="KW-1185">Reference proteome</keyword>
<feature type="domain" description="Heme-copper oxidase subunit III family profile" evidence="8">
    <location>
        <begin position="1"/>
        <end position="175"/>
    </location>
</feature>
<dbReference type="GO" id="GO:0019646">
    <property type="term" value="P:aerobic electron transport chain"/>
    <property type="evidence" value="ECO:0007669"/>
    <property type="project" value="InterPro"/>
</dbReference>
<name>A0A7X4HIM4_9BURK</name>
<dbReference type="InterPro" id="IPR024791">
    <property type="entry name" value="Cyt_c/ubiquinol_Oxase_su3"/>
</dbReference>
<evidence type="ECO:0000256" key="6">
    <source>
        <dbReference type="RuleBase" id="RU003376"/>
    </source>
</evidence>
<dbReference type="Gene3D" id="1.20.120.80">
    <property type="entry name" value="Cytochrome c oxidase, subunit III, four-helix bundle"/>
    <property type="match status" value="1"/>
</dbReference>
<keyword evidence="3 6" id="KW-0812">Transmembrane</keyword>
<comment type="similarity">
    <text evidence="2 6">Belongs to the cytochrome c oxidase subunit 3 family.</text>
</comment>
<keyword evidence="4 7" id="KW-1133">Transmembrane helix</keyword>
<feature type="transmembrane region" description="Helical" evidence="7">
    <location>
        <begin position="25"/>
        <end position="47"/>
    </location>
</feature>
<keyword evidence="5 7" id="KW-0472">Membrane</keyword>
<feature type="transmembrane region" description="Helical" evidence="7">
    <location>
        <begin position="104"/>
        <end position="122"/>
    </location>
</feature>
<evidence type="ECO:0000256" key="1">
    <source>
        <dbReference type="ARBA" id="ARBA00004141"/>
    </source>
</evidence>
<evidence type="ECO:0000259" key="8">
    <source>
        <dbReference type="PROSITE" id="PS50253"/>
    </source>
</evidence>
<dbReference type="GO" id="GO:0005886">
    <property type="term" value="C:plasma membrane"/>
    <property type="evidence" value="ECO:0007669"/>
    <property type="project" value="UniProtKB-SubCell"/>
</dbReference>
<dbReference type="PANTHER" id="PTHR11403">
    <property type="entry name" value="CYTOCHROME C OXIDASE SUBUNIT III"/>
    <property type="match status" value="1"/>
</dbReference>
<proteinExistence type="inferred from homology"/>
<dbReference type="GO" id="GO:0004129">
    <property type="term" value="F:cytochrome-c oxidase activity"/>
    <property type="evidence" value="ECO:0007669"/>
    <property type="project" value="InterPro"/>
</dbReference>
<dbReference type="InterPro" id="IPR000298">
    <property type="entry name" value="Cyt_c_oxidase-like_su3"/>
</dbReference>
<dbReference type="EMBL" id="WWCU01000090">
    <property type="protein sequence ID" value="MYN11468.1"/>
    <property type="molecule type" value="Genomic_DNA"/>
</dbReference>
<comment type="subcellular location">
    <subcellularLocation>
        <location evidence="6">Cell membrane</location>
        <topology evidence="6">Multi-pass membrane protein</topology>
    </subcellularLocation>
    <subcellularLocation>
        <location evidence="1">Membrane</location>
        <topology evidence="1">Multi-pass membrane protein</topology>
    </subcellularLocation>
</comment>